<protein>
    <recommendedName>
        <fullName evidence="7">Chitin-binding type-2 domain-containing protein</fullName>
    </recommendedName>
</protein>
<keyword evidence="3" id="KW-0677">Repeat</keyword>
<organism evidence="9 10">
    <name type="scientific">Araneus ventricosus</name>
    <name type="common">Orbweaver spider</name>
    <name type="synonym">Epeira ventricosa</name>
    <dbReference type="NCBI Taxonomy" id="182803"/>
    <lineage>
        <taxon>Eukaryota</taxon>
        <taxon>Metazoa</taxon>
        <taxon>Ecdysozoa</taxon>
        <taxon>Arthropoda</taxon>
        <taxon>Chelicerata</taxon>
        <taxon>Arachnida</taxon>
        <taxon>Araneae</taxon>
        <taxon>Araneomorphae</taxon>
        <taxon>Entelegynae</taxon>
        <taxon>Araneoidea</taxon>
        <taxon>Araneidae</taxon>
        <taxon>Araneus</taxon>
    </lineage>
</organism>
<evidence type="ECO:0000313" key="8">
    <source>
        <dbReference type="EMBL" id="GBL75102.1"/>
    </source>
</evidence>
<dbReference type="SUPFAM" id="SSF57625">
    <property type="entry name" value="Invertebrate chitin-binding proteins"/>
    <property type="match status" value="1"/>
</dbReference>
<dbReference type="InterPro" id="IPR051940">
    <property type="entry name" value="Chitin_bind-dev_reg"/>
</dbReference>
<name>A0A4Y2A621_ARAVE</name>
<dbReference type="AlphaFoldDB" id="A0A4Y2A621"/>
<dbReference type="Pfam" id="PF01607">
    <property type="entry name" value="CBM_14"/>
    <property type="match status" value="1"/>
</dbReference>
<reference evidence="9 10" key="1">
    <citation type="journal article" date="2019" name="Sci. Rep.">
        <title>Orb-weaving spider Araneus ventricosus genome elucidates the spidroin gene catalogue.</title>
        <authorList>
            <person name="Kono N."/>
            <person name="Nakamura H."/>
            <person name="Ohtoshi R."/>
            <person name="Moran D.A.P."/>
            <person name="Shinohara A."/>
            <person name="Yoshida Y."/>
            <person name="Fujiwara M."/>
            <person name="Mori M."/>
            <person name="Tomita M."/>
            <person name="Arakawa K."/>
        </authorList>
    </citation>
    <scope>NUCLEOTIDE SEQUENCE [LARGE SCALE GENOMIC DNA]</scope>
</reference>
<evidence type="ECO:0000256" key="6">
    <source>
        <dbReference type="SAM" id="MobiDB-lite"/>
    </source>
</evidence>
<dbReference type="SMART" id="SM00494">
    <property type="entry name" value="ChtBD2"/>
    <property type="match status" value="1"/>
</dbReference>
<dbReference type="OrthoDB" id="6430025at2759"/>
<evidence type="ECO:0000313" key="10">
    <source>
        <dbReference type="Proteomes" id="UP000499080"/>
    </source>
</evidence>
<dbReference type="PANTHER" id="PTHR23301">
    <property type="entry name" value="CHITIN BINDING PERITROPHIN-A"/>
    <property type="match status" value="1"/>
</dbReference>
<evidence type="ECO:0000256" key="1">
    <source>
        <dbReference type="ARBA" id="ARBA00022669"/>
    </source>
</evidence>
<keyword evidence="1" id="KW-0147">Chitin-binding</keyword>
<evidence type="ECO:0000256" key="3">
    <source>
        <dbReference type="ARBA" id="ARBA00022737"/>
    </source>
</evidence>
<evidence type="ECO:0000256" key="2">
    <source>
        <dbReference type="ARBA" id="ARBA00022729"/>
    </source>
</evidence>
<dbReference type="EMBL" id="BGPR01079604">
    <property type="protein sequence ID" value="GBL75218.1"/>
    <property type="molecule type" value="Genomic_DNA"/>
</dbReference>
<dbReference type="Proteomes" id="UP000499080">
    <property type="component" value="Unassembled WGS sequence"/>
</dbReference>
<evidence type="ECO:0000259" key="7">
    <source>
        <dbReference type="PROSITE" id="PS50940"/>
    </source>
</evidence>
<dbReference type="EMBL" id="BGPR01079567">
    <property type="protein sequence ID" value="GBL75102.1"/>
    <property type="molecule type" value="Genomic_DNA"/>
</dbReference>
<evidence type="ECO:0000313" key="9">
    <source>
        <dbReference type="EMBL" id="GBL75218.1"/>
    </source>
</evidence>
<sequence>MGSSKHPHILVISLRMRNHDDDDDHDDQKDDDDDDDGMPNYCPKDDGMFPNPTDCATYYNCVDGTAIAMSCAPGLLFDADKKMCNFADRVKCKSMYCAIHVFLTSRLRRPS</sequence>
<proteinExistence type="predicted"/>
<evidence type="ECO:0000256" key="4">
    <source>
        <dbReference type="ARBA" id="ARBA00023157"/>
    </source>
</evidence>
<feature type="compositionally biased region" description="Acidic residues" evidence="6">
    <location>
        <begin position="21"/>
        <end position="37"/>
    </location>
</feature>
<keyword evidence="10" id="KW-1185">Reference proteome</keyword>
<comment type="caution">
    <text evidence="9">The sequence shown here is derived from an EMBL/GenBank/DDBJ whole genome shotgun (WGS) entry which is preliminary data.</text>
</comment>
<keyword evidence="2" id="KW-0732">Signal</keyword>
<dbReference type="Gene3D" id="2.170.140.10">
    <property type="entry name" value="Chitin binding domain"/>
    <property type="match status" value="1"/>
</dbReference>
<keyword evidence="4" id="KW-1015">Disulfide bond</keyword>
<dbReference type="GO" id="GO:0008061">
    <property type="term" value="F:chitin binding"/>
    <property type="evidence" value="ECO:0007669"/>
    <property type="project" value="UniProtKB-KW"/>
</dbReference>
<dbReference type="InterPro" id="IPR036508">
    <property type="entry name" value="Chitin-bd_dom_sf"/>
</dbReference>
<evidence type="ECO:0000256" key="5">
    <source>
        <dbReference type="ARBA" id="ARBA00023180"/>
    </source>
</evidence>
<dbReference type="PROSITE" id="PS50940">
    <property type="entry name" value="CHIT_BIND_II"/>
    <property type="match status" value="1"/>
</dbReference>
<dbReference type="InterPro" id="IPR002557">
    <property type="entry name" value="Chitin-bd_dom"/>
</dbReference>
<feature type="region of interest" description="Disordered" evidence="6">
    <location>
        <begin position="16"/>
        <end position="46"/>
    </location>
</feature>
<dbReference type="PANTHER" id="PTHR23301:SF0">
    <property type="entry name" value="CHITIN-BINDING TYPE-2 DOMAIN-CONTAINING PROTEIN-RELATED"/>
    <property type="match status" value="1"/>
</dbReference>
<feature type="domain" description="Chitin-binding type-2" evidence="7">
    <location>
        <begin position="39"/>
        <end position="94"/>
    </location>
</feature>
<dbReference type="GO" id="GO:0005576">
    <property type="term" value="C:extracellular region"/>
    <property type="evidence" value="ECO:0007669"/>
    <property type="project" value="InterPro"/>
</dbReference>
<keyword evidence="5" id="KW-0325">Glycoprotein</keyword>
<gene>
    <name evidence="8" type="ORF">AVEN_115966_1</name>
    <name evidence="9" type="ORF">AVEN_165059_1</name>
</gene>
<accession>A0A4Y2A621</accession>